<dbReference type="Proteomes" id="UP001501295">
    <property type="component" value="Unassembled WGS sequence"/>
</dbReference>
<evidence type="ECO:0000259" key="2">
    <source>
        <dbReference type="Pfam" id="PF01757"/>
    </source>
</evidence>
<name>A0ABP8W2K3_9MICO</name>
<gene>
    <name evidence="4" type="ORF">GCM10025780_24820</name>
</gene>
<keyword evidence="4" id="KW-0012">Acyltransferase</keyword>
<sequence>MEGLRGLAVVAVVANHLTGAPTGGYLGVDVFFVLSGYLITNGLLVELGRTGSIDVMTFIVRRGRRLLPAAIAVVAATLAAAWLLWPVPRALGVTLDGIGAVTSAENWHLVAVGARYLEGGGNDSPLEHFWSLAVEEQFYAFWPVILLATGLVAARLRRSQRRACAAVVVVIGAASLVAAALLVSSNPSEAYFDSFARAWELCLGALVSALSPRVAIWTRGAHRRLATGGVLGMAGAFLLPLASAPGPLPAAALAMAALSAACVIAGAPGSDSVASRILEARPLRLLGRLSYSLYLVHFPVVVMTGAVLGQSVAQVALGATLTLILGAACYCLIENRFRMHGTAPATFPPATAPSRTVRSIRSSLLCGSGVVVLVIASSVAQNSGPRELTQTTAAAGRLGLDLSTASAGRPFASEAEAQAAVAAGLRSSTWAGMVPALDQAFESQLAPGLAAETGCLFDPLETTSPLRTCREGPSSATKTALVVGDSVAVSWIPAVAEALVPLGWRVIGFGFSGCPAIDTTVVKAGAAPSFTTACTEARRNTARFVETTKPDLVVTSSSERSLDALATGRRGSAARDEWREATRRTLDEFTAVAGRAVVLGAPPLGLRVQACATRLTTPRKCESRLSERSLRKAAAESGAVREIVADGRRAAYVDSAPWFCLDGACPIRVGEYLTRGDDSHLTNAMSESLGDALRPWLLAG</sequence>
<feature type="transmembrane region" description="Helical" evidence="1">
    <location>
        <begin position="315"/>
        <end position="333"/>
    </location>
</feature>
<dbReference type="Pfam" id="PF19040">
    <property type="entry name" value="SGNH"/>
    <property type="match status" value="1"/>
</dbReference>
<proteinExistence type="predicted"/>
<feature type="transmembrane region" description="Helical" evidence="1">
    <location>
        <begin position="289"/>
        <end position="309"/>
    </location>
</feature>
<dbReference type="EMBL" id="BAABLM010000005">
    <property type="protein sequence ID" value="GAA4678889.1"/>
    <property type="molecule type" value="Genomic_DNA"/>
</dbReference>
<keyword evidence="1" id="KW-1133">Transmembrane helix</keyword>
<keyword evidence="1" id="KW-0812">Transmembrane</keyword>
<feature type="transmembrane region" description="Helical" evidence="1">
    <location>
        <begin position="362"/>
        <end position="380"/>
    </location>
</feature>
<feature type="transmembrane region" description="Helical" evidence="1">
    <location>
        <begin position="66"/>
        <end position="85"/>
    </location>
</feature>
<feature type="transmembrane region" description="Helical" evidence="1">
    <location>
        <begin position="138"/>
        <end position="156"/>
    </location>
</feature>
<evidence type="ECO:0000256" key="1">
    <source>
        <dbReference type="SAM" id="Phobius"/>
    </source>
</evidence>
<keyword evidence="5" id="KW-1185">Reference proteome</keyword>
<keyword evidence="1" id="KW-0472">Membrane</keyword>
<dbReference type="Pfam" id="PF01757">
    <property type="entry name" value="Acyl_transf_3"/>
    <property type="match status" value="1"/>
</dbReference>
<feature type="transmembrane region" description="Helical" evidence="1">
    <location>
        <begin position="25"/>
        <end position="45"/>
    </location>
</feature>
<evidence type="ECO:0000313" key="4">
    <source>
        <dbReference type="EMBL" id="GAA4678889.1"/>
    </source>
</evidence>
<feature type="transmembrane region" description="Helical" evidence="1">
    <location>
        <begin position="225"/>
        <end position="242"/>
    </location>
</feature>
<comment type="caution">
    <text evidence="4">The sequence shown here is derived from an EMBL/GenBank/DDBJ whole genome shotgun (WGS) entry which is preliminary data.</text>
</comment>
<dbReference type="InterPro" id="IPR043968">
    <property type="entry name" value="SGNH"/>
</dbReference>
<dbReference type="InterPro" id="IPR002656">
    <property type="entry name" value="Acyl_transf_3_dom"/>
</dbReference>
<evidence type="ECO:0000259" key="3">
    <source>
        <dbReference type="Pfam" id="PF19040"/>
    </source>
</evidence>
<protein>
    <submittedName>
        <fullName evidence="4">Acyltransferase family protein</fullName>
    </submittedName>
</protein>
<feature type="domain" description="Acyltransferase 3" evidence="2">
    <location>
        <begin position="2"/>
        <end position="330"/>
    </location>
</feature>
<keyword evidence="4" id="KW-0808">Transferase</keyword>
<dbReference type="PANTHER" id="PTHR23028:SF53">
    <property type="entry name" value="ACYL_TRANSF_3 DOMAIN-CONTAINING PROTEIN"/>
    <property type="match status" value="1"/>
</dbReference>
<dbReference type="GO" id="GO:0016746">
    <property type="term" value="F:acyltransferase activity"/>
    <property type="evidence" value="ECO:0007669"/>
    <property type="project" value="UniProtKB-KW"/>
</dbReference>
<dbReference type="InterPro" id="IPR050879">
    <property type="entry name" value="Acyltransferase_3"/>
</dbReference>
<accession>A0ABP8W2K3</accession>
<dbReference type="PANTHER" id="PTHR23028">
    <property type="entry name" value="ACETYLTRANSFERASE"/>
    <property type="match status" value="1"/>
</dbReference>
<reference evidence="5" key="1">
    <citation type="journal article" date="2019" name="Int. J. Syst. Evol. Microbiol.">
        <title>The Global Catalogue of Microorganisms (GCM) 10K type strain sequencing project: providing services to taxonomists for standard genome sequencing and annotation.</title>
        <authorList>
            <consortium name="The Broad Institute Genomics Platform"/>
            <consortium name="The Broad Institute Genome Sequencing Center for Infectious Disease"/>
            <person name="Wu L."/>
            <person name="Ma J."/>
        </authorList>
    </citation>
    <scope>NUCLEOTIDE SEQUENCE [LARGE SCALE GENOMIC DNA]</scope>
    <source>
        <strain evidence="5">JCM 18956</strain>
    </source>
</reference>
<feature type="domain" description="SGNH" evidence="3">
    <location>
        <begin position="465"/>
        <end position="695"/>
    </location>
</feature>
<feature type="transmembrane region" description="Helical" evidence="1">
    <location>
        <begin position="248"/>
        <end position="268"/>
    </location>
</feature>
<organism evidence="4 5">
    <name type="scientific">Frondihabitans cladoniiphilus</name>
    <dbReference type="NCBI Taxonomy" id="715785"/>
    <lineage>
        <taxon>Bacteria</taxon>
        <taxon>Bacillati</taxon>
        <taxon>Actinomycetota</taxon>
        <taxon>Actinomycetes</taxon>
        <taxon>Micrococcales</taxon>
        <taxon>Microbacteriaceae</taxon>
        <taxon>Frondihabitans</taxon>
    </lineage>
</organism>
<feature type="transmembrane region" description="Helical" evidence="1">
    <location>
        <begin position="163"/>
        <end position="183"/>
    </location>
</feature>
<evidence type="ECO:0000313" key="5">
    <source>
        <dbReference type="Proteomes" id="UP001501295"/>
    </source>
</evidence>
<feature type="transmembrane region" description="Helical" evidence="1">
    <location>
        <begin position="195"/>
        <end position="216"/>
    </location>
</feature>